<protein>
    <recommendedName>
        <fullName evidence="3">Peptidoglycan-binding protein LysM</fullName>
    </recommendedName>
</protein>
<dbReference type="RefSeq" id="WP_116693527.1">
    <property type="nucleotide sequence ID" value="NZ_QEHR01000002.1"/>
</dbReference>
<keyword evidence="2" id="KW-1185">Reference proteome</keyword>
<proteinExistence type="predicted"/>
<evidence type="ECO:0008006" key="3">
    <source>
        <dbReference type="Google" id="ProtNLM"/>
    </source>
</evidence>
<dbReference type="OrthoDB" id="1143238at2"/>
<gene>
    <name evidence="1" type="ORF">DDV96_04490</name>
</gene>
<organism evidence="1 2">
    <name type="scientific">Marixanthomonas spongiae</name>
    <dbReference type="NCBI Taxonomy" id="2174845"/>
    <lineage>
        <taxon>Bacteria</taxon>
        <taxon>Pseudomonadati</taxon>
        <taxon>Bacteroidota</taxon>
        <taxon>Flavobacteriia</taxon>
        <taxon>Flavobacteriales</taxon>
        <taxon>Flavobacteriaceae</taxon>
        <taxon>Marixanthomonas</taxon>
    </lineage>
</organism>
<dbReference type="Proteomes" id="UP000245962">
    <property type="component" value="Unassembled WGS sequence"/>
</dbReference>
<accession>A0A2U0I621</accession>
<dbReference type="AlphaFoldDB" id="A0A2U0I621"/>
<comment type="caution">
    <text evidence="1">The sequence shown here is derived from an EMBL/GenBank/DDBJ whole genome shotgun (WGS) entry which is preliminary data.</text>
</comment>
<reference evidence="1 2" key="1">
    <citation type="submission" date="2018-04" db="EMBL/GenBank/DDBJ databases">
        <title>Marixanthomonas spongiae HN-E44 sp. nov., isolated from a marine sponge.</title>
        <authorList>
            <person name="Luo L."/>
            <person name="Zhuang L."/>
        </authorList>
    </citation>
    <scope>NUCLEOTIDE SEQUENCE [LARGE SCALE GENOMIC DNA]</scope>
    <source>
        <strain evidence="1 2">HN-E44</strain>
    </source>
</reference>
<evidence type="ECO:0000313" key="2">
    <source>
        <dbReference type="Proteomes" id="UP000245962"/>
    </source>
</evidence>
<evidence type="ECO:0000313" key="1">
    <source>
        <dbReference type="EMBL" id="PVW16514.1"/>
    </source>
</evidence>
<sequence length="214" mass="23909">MRKRFMKLSVLLLVTVFCVTGFSSKEEMKNSSSIFTTDVIGASSYVPFDFEVNMNPQQNIPFVGKSYLGFCEDLGFSESSGNYKAVNRLGYLGKYQFGWTTLNWVGIYNKRKFLNSPLLQEKAFEALISKNKWVLKDHINEYKGQIIDGIKVTESGLIAAAHLGGAGNVMKFLDTDGEEVFKDANNVPITKYMQTFAAYDVSSILPDNNAKATL</sequence>
<dbReference type="EMBL" id="QEHR01000002">
    <property type="protein sequence ID" value="PVW16514.1"/>
    <property type="molecule type" value="Genomic_DNA"/>
</dbReference>
<name>A0A2U0I621_9FLAO</name>